<organism evidence="1 2">
    <name type="scientific">Fukomys damarensis</name>
    <name type="common">Damaraland mole rat</name>
    <name type="synonym">Cryptomys damarensis</name>
    <dbReference type="NCBI Taxonomy" id="885580"/>
    <lineage>
        <taxon>Eukaryota</taxon>
        <taxon>Metazoa</taxon>
        <taxon>Chordata</taxon>
        <taxon>Craniata</taxon>
        <taxon>Vertebrata</taxon>
        <taxon>Euteleostomi</taxon>
        <taxon>Mammalia</taxon>
        <taxon>Eutheria</taxon>
        <taxon>Euarchontoglires</taxon>
        <taxon>Glires</taxon>
        <taxon>Rodentia</taxon>
        <taxon>Hystricomorpha</taxon>
        <taxon>Bathyergidae</taxon>
        <taxon>Fukomys</taxon>
    </lineage>
</organism>
<gene>
    <name evidence="1" type="ORF">H920_15071</name>
</gene>
<protein>
    <submittedName>
        <fullName evidence="1">Uncharacterized protein</fullName>
    </submittedName>
</protein>
<dbReference type="EMBL" id="KN123762">
    <property type="protein sequence ID" value="KFO23499.1"/>
    <property type="molecule type" value="Genomic_DNA"/>
</dbReference>
<reference evidence="1 2" key="1">
    <citation type="submission" date="2013-11" db="EMBL/GenBank/DDBJ databases">
        <title>The Damaraland mole rat (Fukomys damarensis) genome and evolution of African mole rats.</title>
        <authorList>
            <person name="Gladyshev V.N."/>
            <person name="Fang X."/>
        </authorList>
    </citation>
    <scope>NUCLEOTIDE SEQUENCE [LARGE SCALE GENOMIC DNA]</scope>
    <source>
        <tissue evidence="1">Liver</tissue>
    </source>
</reference>
<evidence type="ECO:0000313" key="2">
    <source>
        <dbReference type="Proteomes" id="UP000028990"/>
    </source>
</evidence>
<proteinExistence type="predicted"/>
<name>A0A091CV71_FUKDA</name>
<keyword evidence="2" id="KW-1185">Reference proteome</keyword>
<dbReference type="Proteomes" id="UP000028990">
    <property type="component" value="Unassembled WGS sequence"/>
</dbReference>
<accession>A0A091CV71</accession>
<sequence>MEDLQDTPHKVMCCLPRAHSWNKFLELGLGGFTVLPRAASSLLTSQQTSFPEEASPPVHLRNMITSEATPTCCFCLVGTRLQA</sequence>
<evidence type="ECO:0000313" key="1">
    <source>
        <dbReference type="EMBL" id="KFO23499.1"/>
    </source>
</evidence>
<dbReference type="AlphaFoldDB" id="A0A091CV71"/>